<evidence type="ECO:0000313" key="1">
    <source>
        <dbReference type="EMBL" id="MPN27533.1"/>
    </source>
</evidence>
<accession>A0A645GV62</accession>
<sequence>MKANPIGAFYVRHPLNQFGELHLFIPVEPVISEVLRDKLKFPDAL</sequence>
<name>A0A645GV62_9ZZZZ</name>
<dbReference type="AlphaFoldDB" id="A0A645GV62"/>
<proteinExistence type="predicted"/>
<protein>
    <submittedName>
        <fullName evidence="1">Uncharacterized protein</fullName>
    </submittedName>
</protein>
<gene>
    <name evidence="1" type="ORF">SDC9_174967</name>
</gene>
<comment type="caution">
    <text evidence="1">The sequence shown here is derived from an EMBL/GenBank/DDBJ whole genome shotgun (WGS) entry which is preliminary data.</text>
</comment>
<organism evidence="1">
    <name type="scientific">bioreactor metagenome</name>
    <dbReference type="NCBI Taxonomy" id="1076179"/>
    <lineage>
        <taxon>unclassified sequences</taxon>
        <taxon>metagenomes</taxon>
        <taxon>ecological metagenomes</taxon>
    </lineage>
</organism>
<dbReference type="EMBL" id="VSSQ01077466">
    <property type="protein sequence ID" value="MPN27533.1"/>
    <property type="molecule type" value="Genomic_DNA"/>
</dbReference>
<reference evidence="1" key="1">
    <citation type="submission" date="2019-08" db="EMBL/GenBank/DDBJ databases">
        <authorList>
            <person name="Kucharzyk K."/>
            <person name="Murdoch R.W."/>
            <person name="Higgins S."/>
            <person name="Loffler F."/>
        </authorList>
    </citation>
    <scope>NUCLEOTIDE SEQUENCE</scope>
</reference>